<dbReference type="PANTHER" id="PTHR33116">
    <property type="entry name" value="REVERSE TRANSCRIPTASE ZINC-BINDING DOMAIN-CONTAINING PROTEIN-RELATED-RELATED"/>
    <property type="match status" value="1"/>
</dbReference>
<dbReference type="PANTHER" id="PTHR33116:SF86">
    <property type="entry name" value="REVERSE TRANSCRIPTASE DOMAIN-CONTAINING PROTEIN"/>
    <property type="match status" value="1"/>
</dbReference>
<sequence>MREWKEKFLSQAGKEVMLKLVILALPTYAMSCCKLPKTLCMDICREMAKFWWRESEEAKKIHWTEWEKLSEVKGKGGLGLRDLQCFNKATLVKQLWRLLKNPNLPVSRVIKGRYFKGASIWKMKERGGDS</sequence>
<keyword evidence="1" id="KW-1185">Reference proteome</keyword>
<reference evidence="2" key="1">
    <citation type="submission" date="2025-08" db="UniProtKB">
        <authorList>
            <consortium name="RefSeq"/>
        </authorList>
    </citation>
    <scope>IDENTIFICATION</scope>
    <source>
        <tissue evidence="2">Leaves</tissue>
    </source>
</reference>
<dbReference type="RefSeq" id="XP_071916301.1">
    <property type="nucleotide sequence ID" value="XM_072060200.1"/>
</dbReference>
<accession>A0ABM4V9T7</accession>
<organism evidence="1 2">
    <name type="scientific">Coffea arabica</name>
    <name type="common">Arabian coffee</name>
    <dbReference type="NCBI Taxonomy" id="13443"/>
    <lineage>
        <taxon>Eukaryota</taxon>
        <taxon>Viridiplantae</taxon>
        <taxon>Streptophyta</taxon>
        <taxon>Embryophyta</taxon>
        <taxon>Tracheophyta</taxon>
        <taxon>Spermatophyta</taxon>
        <taxon>Magnoliopsida</taxon>
        <taxon>eudicotyledons</taxon>
        <taxon>Gunneridae</taxon>
        <taxon>Pentapetalae</taxon>
        <taxon>asterids</taxon>
        <taxon>lamiids</taxon>
        <taxon>Gentianales</taxon>
        <taxon>Rubiaceae</taxon>
        <taxon>Ixoroideae</taxon>
        <taxon>Gardenieae complex</taxon>
        <taxon>Bertiereae - Coffeeae clade</taxon>
        <taxon>Coffeeae</taxon>
        <taxon>Coffea</taxon>
    </lineage>
</organism>
<dbReference type="GeneID" id="140011404"/>
<name>A0ABM4V9T7_COFAR</name>
<dbReference type="Proteomes" id="UP001652660">
    <property type="component" value="Chromosome 7e"/>
</dbReference>
<proteinExistence type="predicted"/>
<evidence type="ECO:0000313" key="1">
    <source>
        <dbReference type="Proteomes" id="UP001652660"/>
    </source>
</evidence>
<evidence type="ECO:0000313" key="2">
    <source>
        <dbReference type="RefSeq" id="XP_071916301.1"/>
    </source>
</evidence>
<gene>
    <name evidence="2" type="primary">LOC140011404</name>
</gene>
<protein>
    <submittedName>
        <fullName evidence="2">Uncharacterized mitochondrial protein AtMg00310-like</fullName>
    </submittedName>
</protein>